<name>A0A4S4N193_9APHY</name>
<dbReference type="Proteomes" id="UP000308730">
    <property type="component" value="Unassembled WGS sequence"/>
</dbReference>
<dbReference type="AlphaFoldDB" id="A0A4S4N193"/>
<gene>
    <name evidence="1" type="ORF">EUX98_g2702</name>
</gene>
<evidence type="ECO:0000313" key="1">
    <source>
        <dbReference type="EMBL" id="THH31481.1"/>
    </source>
</evidence>
<accession>A0A4S4N193</accession>
<protein>
    <submittedName>
        <fullName evidence="1">Uncharacterized protein</fullName>
    </submittedName>
</protein>
<organism evidence="1 2">
    <name type="scientific">Antrodiella citrinella</name>
    <dbReference type="NCBI Taxonomy" id="2447956"/>
    <lineage>
        <taxon>Eukaryota</taxon>
        <taxon>Fungi</taxon>
        <taxon>Dikarya</taxon>
        <taxon>Basidiomycota</taxon>
        <taxon>Agaricomycotina</taxon>
        <taxon>Agaricomycetes</taxon>
        <taxon>Polyporales</taxon>
        <taxon>Steccherinaceae</taxon>
        <taxon>Antrodiella</taxon>
    </lineage>
</organism>
<reference evidence="1 2" key="1">
    <citation type="submission" date="2019-02" db="EMBL/GenBank/DDBJ databases">
        <title>Genome sequencing of the rare red list fungi Antrodiella citrinella (Flaviporus citrinellus).</title>
        <authorList>
            <person name="Buettner E."/>
            <person name="Kellner H."/>
        </authorList>
    </citation>
    <scope>NUCLEOTIDE SEQUENCE [LARGE SCALE GENOMIC DNA]</scope>
    <source>
        <strain evidence="1 2">DSM 108506</strain>
    </source>
</reference>
<dbReference type="EMBL" id="SGPM01000046">
    <property type="protein sequence ID" value="THH31481.1"/>
    <property type="molecule type" value="Genomic_DNA"/>
</dbReference>
<evidence type="ECO:0000313" key="2">
    <source>
        <dbReference type="Proteomes" id="UP000308730"/>
    </source>
</evidence>
<sequence length="135" mass="14869">MLYISLTFRTTRPSQLCRLFSSVKTPAVFWKDNLLSSSTTKRKFIEDAIAKEANRVPKDTPMVLVTDAPHTSRSDARLHCNIRALDTNGVVSSAPIHIPVRPYPDAILKSDRHAKRAAKAANSAVEAGALDRNAE</sequence>
<proteinExistence type="predicted"/>
<comment type="caution">
    <text evidence="1">The sequence shown here is derived from an EMBL/GenBank/DDBJ whole genome shotgun (WGS) entry which is preliminary data.</text>
</comment>
<keyword evidence="2" id="KW-1185">Reference proteome</keyword>